<dbReference type="PANTHER" id="PTHR34741">
    <property type="entry name" value="IMAP FAMILY MEMBER 1, PUTATIVE-RELATED"/>
    <property type="match status" value="1"/>
</dbReference>
<sequence>MDLANRFKNLFHSILSTIIQLLPASPPPPPPPNHEAAREYHPEPKPESEAPPLANYDQEKLDWAVRMICYCLPPAVSIAIQFLQNQSHELPLAFHSLSLVLILSFNFLFLSKFIAPKFPETAKLLERLGIAISNTTLSVQNFKAAMAVPSALGLDPTVANSGDKIKFLLIKAPLEDSYDLARAAFKVAEDFEVSIKLVNDVSSTLEKSQLDITTKYDYN</sequence>
<comment type="caution">
    <text evidence="3">The sequence shown here is derived from an EMBL/GenBank/DDBJ whole genome shotgun (WGS) entry which is preliminary data.</text>
</comment>
<feature type="transmembrane region" description="Helical" evidence="2">
    <location>
        <begin position="90"/>
        <end position="110"/>
    </location>
</feature>
<keyword evidence="2" id="KW-1133">Transmembrane helix</keyword>
<feature type="region of interest" description="Disordered" evidence="1">
    <location>
        <begin position="26"/>
        <end position="53"/>
    </location>
</feature>
<dbReference type="Proteomes" id="UP001168877">
    <property type="component" value="Unassembled WGS sequence"/>
</dbReference>
<organism evidence="3 4">
    <name type="scientific">Acer saccharum</name>
    <name type="common">Sugar maple</name>
    <dbReference type="NCBI Taxonomy" id="4024"/>
    <lineage>
        <taxon>Eukaryota</taxon>
        <taxon>Viridiplantae</taxon>
        <taxon>Streptophyta</taxon>
        <taxon>Embryophyta</taxon>
        <taxon>Tracheophyta</taxon>
        <taxon>Spermatophyta</taxon>
        <taxon>Magnoliopsida</taxon>
        <taxon>eudicotyledons</taxon>
        <taxon>Gunneridae</taxon>
        <taxon>Pentapetalae</taxon>
        <taxon>rosids</taxon>
        <taxon>malvids</taxon>
        <taxon>Sapindales</taxon>
        <taxon>Sapindaceae</taxon>
        <taxon>Hippocastanoideae</taxon>
        <taxon>Acereae</taxon>
        <taxon>Acer</taxon>
    </lineage>
</organism>
<reference evidence="3" key="2">
    <citation type="submission" date="2023-06" db="EMBL/GenBank/DDBJ databases">
        <authorList>
            <person name="Swenson N.G."/>
            <person name="Wegrzyn J.L."/>
            <person name="Mcevoy S.L."/>
        </authorList>
    </citation>
    <scope>NUCLEOTIDE SEQUENCE</scope>
    <source>
        <strain evidence="3">NS2018</strain>
        <tissue evidence="3">Leaf</tissue>
    </source>
</reference>
<keyword evidence="4" id="KW-1185">Reference proteome</keyword>
<proteinExistence type="predicted"/>
<dbReference type="PANTHER" id="PTHR34741:SF2">
    <property type="entry name" value="VESICLE TRANSPORT PROTEIN"/>
    <property type="match status" value="1"/>
</dbReference>
<evidence type="ECO:0000256" key="1">
    <source>
        <dbReference type="SAM" id="MobiDB-lite"/>
    </source>
</evidence>
<keyword evidence="2" id="KW-0812">Transmembrane</keyword>
<feature type="compositionally biased region" description="Basic and acidic residues" evidence="1">
    <location>
        <begin position="35"/>
        <end position="48"/>
    </location>
</feature>
<dbReference type="AlphaFoldDB" id="A0AA39UVT9"/>
<gene>
    <name evidence="3" type="ORF">LWI29_024766</name>
</gene>
<feature type="transmembrane region" description="Helical" evidence="2">
    <location>
        <begin position="63"/>
        <end position="84"/>
    </location>
</feature>
<evidence type="ECO:0000313" key="3">
    <source>
        <dbReference type="EMBL" id="KAK0574509.1"/>
    </source>
</evidence>
<evidence type="ECO:0000313" key="4">
    <source>
        <dbReference type="Proteomes" id="UP001168877"/>
    </source>
</evidence>
<dbReference type="EMBL" id="JAUESC010000387">
    <property type="protein sequence ID" value="KAK0574509.1"/>
    <property type="molecule type" value="Genomic_DNA"/>
</dbReference>
<reference evidence="3" key="1">
    <citation type="journal article" date="2022" name="Plant J.">
        <title>Strategies of tolerance reflected in two North American maple genomes.</title>
        <authorList>
            <person name="McEvoy S.L."/>
            <person name="Sezen U.U."/>
            <person name="Trouern-Trend A."/>
            <person name="McMahon S.M."/>
            <person name="Schaberg P.G."/>
            <person name="Yang J."/>
            <person name="Wegrzyn J.L."/>
            <person name="Swenson N.G."/>
        </authorList>
    </citation>
    <scope>NUCLEOTIDE SEQUENCE</scope>
    <source>
        <strain evidence="3">NS2018</strain>
    </source>
</reference>
<evidence type="ECO:0000256" key="2">
    <source>
        <dbReference type="SAM" id="Phobius"/>
    </source>
</evidence>
<protein>
    <submittedName>
        <fullName evidence="3">Uncharacterized protein</fullName>
    </submittedName>
</protein>
<keyword evidence="2" id="KW-0472">Membrane</keyword>
<accession>A0AA39UVT9</accession>
<name>A0AA39UVT9_ACESA</name>